<organism evidence="1 2">
    <name type="scientific">Corallococcus exiguus</name>
    <dbReference type="NCBI Taxonomy" id="83462"/>
    <lineage>
        <taxon>Bacteria</taxon>
        <taxon>Pseudomonadati</taxon>
        <taxon>Myxococcota</taxon>
        <taxon>Myxococcia</taxon>
        <taxon>Myxococcales</taxon>
        <taxon>Cystobacterineae</taxon>
        <taxon>Myxococcaceae</taxon>
        <taxon>Corallococcus</taxon>
    </lineage>
</organism>
<dbReference type="AlphaFoldDB" id="A0A5C5DKU2"/>
<comment type="caution">
    <text evidence="1">The sequence shown here is derived from an EMBL/GenBank/DDBJ whole genome shotgun (WGS) entry which is preliminary data.</text>
</comment>
<dbReference type="EMBL" id="JAAAPK010000006">
    <property type="protein sequence ID" value="NBC42978.1"/>
    <property type="molecule type" value="Genomic_DNA"/>
</dbReference>
<keyword evidence="2" id="KW-1185">Reference proteome</keyword>
<evidence type="ECO:0000313" key="2">
    <source>
        <dbReference type="Proteomes" id="UP000537825"/>
    </source>
</evidence>
<accession>A0A5C5DKU2</accession>
<evidence type="ECO:0000313" key="1">
    <source>
        <dbReference type="EMBL" id="NBC42978.1"/>
    </source>
</evidence>
<sequence length="72" mass="7824">MATIDVFNTAVNTAKNTTGTAMDKMIDAAPAEQKGFLQAQKQVQLESQIMSTITNLMKKMDDMAMAAVNNLK</sequence>
<gene>
    <name evidence="1" type="ORF">GTZ93_24555</name>
</gene>
<dbReference type="GeneID" id="64077805"/>
<reference evidence="1 2" key="1">
    <citation type="submission" date="2020-01" db="EMBL/GenBank/DDBJ databases">
        <title>The draft genome sequence of Corallococcus exiguus DSM 14696.</title>
        <authorList>
            <person name="Zhang X."/>
            <person name="Zhu H."/>
        </authorList>
    </citation>
    <scope>NUCLEOTIDE SEQUENCE [LARGE SCALE GENOMIC DNA]</scope>
    <source>
        <strain evidence="1 2">DSM 14696</strain>
    </source>
</reference>
<dbReference type="Proteomes" id="UP000537825">
    <property type="component" value="Unassembled WGS sequence"/>
</dbReference>
<proteinExistence type="predicted"/>
<dbReference type="RefSeq" id="WP_120580926.1">
    <property type="nucleotide sequence ID" value="NZ_CBCSLE010000160.1"/>
</dbReference>
<name>A0A5C5DKU2_9BACT</name>
<protein>
    <submittedName>
        <fullName evidence="1">Uncharacterized protein</fullName>
    </submittedName>
</protein>